<accession>A0A9Q4KXT3</accession>
<dbReference type="AlphaFoldDB" id="A0A9Q4KXT3"/>
<sequence>MVRLERFAGTSLSALLFVKRVAIAVPLKGTVDETALSDPNSVAVDSRDRDPTPTGSRASRT</sequence>
<gene>
    <name evidence="2" type="ORF">NDI89_08055</name>
</gene>
<evidence type="ECO:0000313" key="2">
    <source>
        <dbReference type="EMBL" id="MDF9745538.1"/>
    </source>
</evidence>
<comment type="caution">
    <text evidence="2">The sequence shown here is derived from an EMBL/GenBank/DDBJ whole genome shotgun (WGS) entry which is preliminary data.</text>
</comment>
<dbReference type="EMBL" id="JAMQOT010000002">
    <property type="protein sequence ID" value="MDF9745538.1"/>
    <property type="molecule type" value="Genomic_DNA"/>
</dbReference>
<reference evidence="2" key="1">
    <citation type="submission" date="2022-06" db="EMBL/GenBank/DDBJ databases">
        <title>Natrinema sp. a new haloarchaeum isolate from saline soil.</title>
        <authorList>
            <person name="Strakova D."/>
            <person name="Galisteo C."/>
            <person name="Sanchez-Porro C."/>
            <person name="Ventosa A."/>
        </authorList>
    </citation>
    <scope>NUCLEOTIDE SEQUENCE</scope>
    <source>
        <strain evidence="2">S1CR25-10</strain>
    </source>
</reference>
<organism evidence="2 3">
    <name type="scientific">Natrinema salsiterrestre</name>
    <dbReference type="NCBI Taxonomy" id="2950540"/>
    <lineage>
        <taxon>Archaea</taxon>
        <taxon>Methanobacteriati</taxon>
        <taxon>Methanobacteriota</taxon>
        <taxon>Stenosarchaea group</taxon>
        <taxon>Halobacteria</taxon>
        <taxon>Halobacteriales</taxon>
        <taxon>Natrialbaceae</taxon>
        <taxon>Natrinema</taxon>
    </lineage>
</organism>
<keyword evidence="3" id="KW-1185">Reference proteome</keyword>
<feature type="region of interest" description="Disordered" evidence="1">
    <location>
        <begin position="35"/>
        <end position="61"/>
    </location>
</feature>
<proteinExistence type="predicted"/>
<protein>
    <submittedName>
        <fullName evidence="2">Uncharacterized protein</fullName>
    </submittedName>
</protein>
<evidence type="ECO:0000313" key="3">
    <source>
        <dbReference type="Proteomes" id="UP001154061"/>
    </source>
</evidence>
<name>A0A9Q4KXT3_9EURY</name>
<dbReference type="RefSeq" id="WP_277521024.1">
    <property type="nucleotide sequence ID" value="NZ_JAMQOT010000002.1"/>
</dbReference>
<evidence type="ECO:0000256" key="1">
    <source>
        <dbReference type="SAM" id="MobiDB-lite"/>
    </source>
</evidence>
<dbReference type="Proteomes" id="UP001154061">
    <property type="component" value="Unassembled WGS sequence"/>
</dbReference>